<sequence length="242" mass="27241">MSATPLTVTAPQLRPPFRYIAIEGPIGVGKTSLARRLAERWSMHTLFERPQDNPFLERFYRDTGRYALPAQLHFALQRAQQAQEVTAVYAAGTPLIADFMTQKNEIFARLTLPEDEWQLYRALAKRIDASGDAQAPRATAAGTPGAAPAPDFVVYLQASPEVLFARIQRRAVPMELQISDAYLHALCDAYNEFFYHYDRTPVLTVNAEHLNPLDSDADLALLVERIETMRGRKEFFVKGTSL</sequence>
<dbReference type="GO" id="GO:0005737">
    <property type="term" value="C:cytoplasm"/>
    <property type="evidence" value="ECO:0007669"/>
    <property type="project" value="TreeGrafter"/>
</dbReference>
<protein>
    <submittedName>
        <fullName evidence="4">Deoxyadenosine/deoxycytidine kinase</fullName>
    </submittedName>
</protein>
<dbReference type="InterPro" id="IPR050566">
    <property type="entry name" value="Deoxyribonucleoside_kinase"/>
</dbReference>
<proteinExistence type="predicted"/>
<dbReference type="InterPro" id="IPR027417">
    <property type="entry name" value="P-loop_NTPase"/>
</dbReference>
<dbReference type="InterPro" id="IPR002624">
    <property type="entry name" value="DCK/DGK"/>
</dbReference>
<keyword evidence="4" id="KW-0418">Kinase</keyword>
<dbReference type="PIRSF" id="PIRSF000705">
    <property type="entry name" value="DNK"/>
    <property type="match status" value="1"/>
</dbReference>
<evidence type="ECO:0000313" key="4">
    <source>
        <dbReference type="EMBL" id="SDH45897.1"/>
    </source>
</evidence>
<keyword evidence="4" id="KW-0808">Transferase</keyword>
<feature type="binding site" evidence="2">
    <location>
        <begin position="24"/>
        <end position="32"/>
    </location>
    <ligand>
        <name>ATP</name>
        <dbReference type="ChEBI" id="CHEBI:30616"/>
    </ligand>
</feature>
<gene>
    <name evidence="4" type="ORF">SAMN05216466_11046</name>
</gene>
<dbReference type="RefSeq" id="WP_090686614.1">
    <property type="nucleotide sequence ID" value="NZ_CADERL010000009.1"/>
</dbReference>
<dbReference type="EMBL" id="FNCJ01000010">
    <property type="protein sequence ID" value="SDH45897.1"/>
    <property type="molecule type" value="Genomic_DNA"/>
</dbReference>
<feature type="binding site" evidence="2">
    <location>
        <begin position="166"/>
        <end position="170"/>
    </location>
    <ligand>
        <name>ATP</name>
        <dbReference type="ChEBI" id="CHEBI:30616"/>
    </ligand>
</feature>
<name>A0A1G8CK50_9BURK</name>
<dbReference type="Proteomes" id="UP000199706">
    <property type="component" value="Unassembled WGS sequence"/>
</dbReference>
<dbReference type="PANTHER" id="PTHR10513:SF46">
    <property type="entry name" value="DEOXYGUANOSINE KINASE"/>
    <property type="match status" value="1"/>
</dbReference>
<evidence type="ECO:0000259" key="3">
    <source>
        <dbReference type="Pfam" id="PF01712"/>
    </source>
</evidence>
<dbReference type="SUPFAM" id="SSF52540">
    <property type="entry name" value="P-loop containing nucleoside triphosphate hydrolases"/>
    <property type="match status" value="1"/>
</dbReference>
<reference evidence="4 5" key="1">
    <citation type="submission" date="2016-10" db="EMBL/GenBank/DDBJ databases">
        <authorList>
            <person name="de Groot N.N."/>
        </authorList>
    </citation>
    <scope>NUCLEOTIDE SEQUENCE [LARGE SCALE GENOMIC DNA]</scope>
    <source>
        <strain evidence="4 5">LMG 2247</strain>
    </source>
</reference>
<evidence type="ECO:0000256" key="2">
    <source>
        <dbReference type="PIRSR" id="PIRSR000705-3"/>
    </source>
</evidence>
<keyword evidence="2" id="KW-0547">Nucleotide-binding</keyword>
<evidence type="ECO:0000256" key="1">
    <source>
        <dbReference type="PIRSR" id="PIRSR000705-1"/>
    </source>
</evidence>
<feature type="active site" description="Proton acceptor" evidence="1">
    <location>
        <position position="98"/>
    </location>
</feature>
<dbReference type="Gene3D" id="3.40.50.300">
    <property type="entry name" value="P-loop containing nucleotide triphosphate hydrolases"/>
    <property type="match status" value="1"/>
</dbReference>
<dbReference type="CDD" id="cd01673">
    <property type="entry name" value="dNK"/>
    <property type="match status" value="1"/>
</dbReference>
<dbReference type="GO" id="GO:0019136">
    <property type="term" value="F:deoxynucleoside kinase activity"/>
    <property type="evidence" value="ECO:0007669"/>
    <property type="project" value="InterPro"/>
</dbReference>
<dbReference type="AlphaFoldDB" id="A0A1G8CK50"/>
<dbReference type="PANTHER" id="PTHR10513">
    <property type="entry name" value="DEOXYNUCLEOSIDE KINASE"/>
    <property type="match status" value="1"/>
</dbReference>
<dbReference type="InterPro" id="IPR031314">
    <property type="entry name" value="DNK_dom"/>
</dbReference>
<dbReference type="OrthoDB" id="9776634at2"/>
<accession>A0A1G8CK50</accession>
<dbReference type="Pfam" id="PF01712">
    <property type="entry name" value="dNK"/>
    <property type="match status" value="1"/>
</dbReference>
<dbReference type="GO" id="GO:0005524">
    <property type="term" value="F:ATP binding"/>
    <property type="evidence" value="ECO:0007669"/>
    <property type="project" value="UniProtKB-KW"/>
</dbReference>
<evidence type="ECO:0000313" key="5">
    <source>
        <dbReference type="Proteomes" id="UP000199706"/>
    </source>
</evidence>
<feature type="domain" description="Deoxynucleoside kinase" evidence="3">
    <location>
        <begin position="20"/>
        <end position="225"/>
    </location>
</feature>
<organism evidence="4 5">
    <name type="scientific">Paraburkholderia phenazinium</name>
    <dbReference type="NCBI Taxonomy" id="60549"/>
    <lineage>
        <taxon>Bacteria</taxon>
        <taxon>Pseudomonadati</taxon>
        <taxon>Pseudomonadota</taxon>
        <taxon>Betaproteobacteria</taxon>
        <taxon>Burkholderiales</taxon>
        <taxon>Burkholderiaceae</taxon>
        <taxon>Paraburkholderia</taxon>
    </lineage>
</organism>
<keyword evidence="2" id="KW-0067">ATP-binding</keyword>